<keyword evidence="11" id="KW-0449">Lipoprotein</keyword>
<reference evidence="12" key="1">
    <citation type="journal article" date="2019" name="Int. J. Syst. Evol. Microbiol.">
        <title>The Global Catalogue of Microorganisms (GCM) 10K type strain sequencing project: providing services to taxonomists for standard genome sequencing and annotation.</title>
        <authorList>
            <consortium name="The Broad Institute Genomics Platform"/>
            <consortium name="The Broad Institute Genome Sequencing Center for Infectious Disease"/>
            <person name="Wu L."/>
            <person name="Ma J."/>
        </authorList>
    </citation>
    <scope>NUCLEOTIDE SEQUENCE [LARGE SCALE GENOMIC DNA]</scope>
    <source>
        <strain evidence="12">CGMCC 1.16031</strain>
    </source>
</reference>
<evidence type="ECO:0000259" key="9">
    <source>
        <dbReference type="Pfam" id="PF02687"/>
    </source>
</evidence>
<gene>
    <name evidence="11" type="ORF">ACFP85_08375</name>
</gene>
<dbReference type="PANTHER" id="PTHR30489">
    <property type="entry name" value="LIPOPROTEIN-RELEASING SYSTEM TRANSMEMBRANE PROTEIN LOLE"/>
    <property type="match status" value="1"/>
</dbReference>
<feature type="domain" description="ABC3 transporter permease C-terminal" evidence="9">
    <location>
        <begin position="272"/>
        <end position="405"/>
    </location>
</feature>
<dbReference type="InterPro" id="IPR003838">
    <property type="entry name" value="ABC3_permease_C"/>
</dbReference>
<protein>
    <submittedName>
        <fullName evidence="11">Lipoprotein-releasing ABC transporter permease subunit</fullName>
    </submittedName>
</protein>
<name>A0ABW1XJL9_9ALTE</name>
<sequence>MPLSTLLAWRLARGKRQNGLTAFMSASSTIGIAIGCFALIVILSVMNGFERELRNNLLAVIPHGEFTAVQDAGLADWQATMASMLKDPAVTFMQPVIKVTGLLQQANQLKAVQIQAVSAPLAKDSPSLAGHDLQAWPAFAANPHSILLGESLKQTLDVKAGDSLQLLLPQVADDGRFLAPKSVWLTVAGSISLNSQVDAHLAMMHLDYAAELLAISEGVKGLQLYFSDPFDAPRKVREIGNQMHQMVYMSDWTRTQGDLYQDILLVRQVVYVVLTLVIAVACFNIVSAQIMAVSDKQAEIAMLMTMGAGQGLIMRTFVYQGLINGAIGTLLGAGFGAVLSLYLSDVARWFEKISGTRLLSGDVYFIDFLPSQLQLADVIVTVIIALLLTLLATLYPAVRAARLNPTEVLGH</sequence>
<keyword evidence="5 8" id="KW-0812">Transmembrane</keyword>
<evidence type="ECO:0000256" key="3">
    <source>
        <dbReference type="ARBA" id="ARBA00022448"/>
    </source>
</evidence>
<keyword evidence="12" id="KW-1185">Reference proteome</keyword>
<dbReference type="RefSeq" id="WP_131257043.1">
    <property type="nucleotide sequence ID" value="NZ_JBHSUS010000001.1"/>
</dbReference>
<dbReference type="NCBIfam" id="TIGR02212">
    <property type="entry name" value="lolCE"/>
    <property type="match status" value="1"/>
</dbReference>
<keyword evidence="7 8" id="KW-0472">Membrane</keyword>
<comment type="subcellular location">
    <subcellularLocation>
        <location evidence="1">Cell membrane</location>
        <topology evidence="1">Multi-pass membrane protein</topology>
    </subcellularLocation>
</comment>
<dbReference type="Proteomes" id="UP001596364">
    <property type="component" value="Unassembled WGS sequence"/>
</dbReference>
<feature type="transmembrane region" description="Helical" evidence="8">
    <location>
        <begin position="20"/>
        <end position="45"/>
    </location>
</feature>
<evidence type="ECO:0000256" key="1">
    <source>
        <dbReference type="ARBA" id="ARBA00004651"/>
    </source>
</evidence>
<evidence type="ECO:0000256" key="6">
    <source>
        <dbReference type="ARBA" id="ARBA00022989"/>
    </source>
</evidence>
<evidence type="ECO:0000259" key="10">
    <source>
        <dbReference type="Pfam" id="PF12704"/>
    </source>
</evidence>
<dbReference type="Pfam" id="PF12704">
    <property type="entry name" value="MacB_PCD"/>
    <property type="match status" value="1"/>
</dbReference>
<evidence type="ECO:0000256" key="2">
    <source>
        <dbReference type="ARBA" id="ARBA00005236"/>
    </source>
</evidence>
<evidence type="ECO:0000256" key="7">
    <source>
        <dbReference type="ARBA" id="ARBA00023136"/>
    </source>
</evidence>
<feature type="transmembrane region" description="Helical" evidence="8">
    <location>
        <begin position="325"/>
        <end position="343"/>
    </location>
</feature>
<keyword evidence="6 8" id="KW-1133">Transmembrane helix</keyword>
<dbReference type="InterPro" id="IPR051447">
    <property type="entry name" value="Lipoprotein-release_system"/>
</dbReference>
<dbReference type="PANTHER" id="PTHR30489:SF0">
    <property type="entry name" value="LIPOPROTEIN-RELEASING SYSTEM TRANSMEMBRANE PROTEIN LOLE"/>
    <property type="match status" value="1"/>
</dbReference>
<dbReference type="EMBL" id="JBHSUS010000001">
    <property type="protein sequence ID" value="MFC6440160.1"/>
    <property type="molecule type" value="Genomic_DNA"/>
</dbReference>
<comment type="caution">
    <text evidence="11">The sequence shown here is derived from an EMBL/GenBank/DDBJ whole genome shotgun (WGS) entry which is preliminary data.</text>
</comment>
<keyword evidence="4" id="KW-1003">Cell membrane</keyword>
<proteinExistence type="inferred from homology"/>
<evidence type="ECO:0000256" key="5">
    <source>
        <dbReference type="ARBA" id="ARBA00022692"/>
    </source>
</evidence>
<feature type="transmembrane region" description="Helical" evidence="8">
    <location>
        <begin position="378"/>
        <end position="398"/>
    </location>
</feature>
<organism evidence="11 12">
    <name type="scientific">Pseudobowmanella zhangzhouensis</name>
    <dbReference type="NCBI Taxonomy" id="1537679"/>
    <lineage>
        <taxon>Bacteria</taxon>
        <taxon>Pseudomonadati</taxon>
        <taxon>Pseudomonadota</taxon>
        <taxon>Gammaproteobacteria</taxon>
        <taxon>Alteromonadales</taxon>
        <taxon>Alteromonadaceae</taxon>
    </lineage>
</organism>
<evidence type="ECO:0000313" key="12">
    <source>
        <dbReference type="Proteomes" id="UP001596364"/>
    </source>
</evidence>
<evidence type="ECO:0000256" key="4">
    <source>
        <dbReference type="ARBA" id="ARBA00022475"/>
    </source>
</evidence>
<accession>A0ABW1XJL9</accession>
<dbReference type="Pfam" id="PF02687">
    <property type="entry name" value="FtsX"/>
    <property type="match status" value="1"/>
</dbReference>
<comment type="similarity">
    <text evidence="2">Belongs to the ABC-4 integral membrane protein family. LolC/E subfamily.</text>
</comment>
<feature type="domain" description="MacB-like periplasmic core" evidence="10">
    <location>
        <begin position="27"/>
        <end position="191"/>
    </location>
</feature>
<evidence type="ECO:0000256" key="8">
    <source>
        <dbReference type="SAM" id="Phobius"/>
    </source>
</evidence>
<dbReference type="InterPro" id="IPR011925">
    <property type="entry name" value="LolCE_TM"/>
</dbReference>
<dbReference type="InterPro" id="IPR025857">
    <property type="entry name" value="MacB_PCD"/>
</dbReference>
<keyword evidence="3" id="KW-0813">Transport</keyword>
<evidence type="ECO:0000313" key="11">
    <source>
        <dbReference type="EMBL" id="MFC6440160.1"/>
    </source>
</evidence>
<feature type="transmembrane region" description="Helical" evidence="8">
    <location>
        <begin position="269"/>
        <end position="294"/>
    </location>
</feature>